<dbReference type="Proteomes" id="UP000626092">
    <property type="component" value="Unassembled WGS sequence"/>
</dbReference>
<keyword evidence="5" id="KW-1185">Reference proteome</keyword>
<dbReference type="SUPFAM" id="SSF81296">
    <property type="entry name" value="E set domains"/>
    <property type="match status" value="1"/>
</dbReference>
<dbReference type="PANTHER" id="PTHR47342:SF1">
    <property type="entry name" value="PROTEIN PTST, CHLOROPLASTIC"/>
    <property type="match status" value="1"/>
</dbReference>
<name>A0A834LCN8_RHOSS</name>
<dbReference type="CDD" id="cd02859">
    <property type="entry name" value="E_set_AMPKbeta_like_N"/>
    <property type="match status" value="1"/>
</dbReference>
<proteinExistence type="predicted"/>
<dbReference type="AlphaFoldDB" id="A0A834LCN8"/>
<evidence type="ECO:0000313" key="4">
    <source>
        <dbReference type="EMBL" id="KAF7129241.1"/>
    </source>
</evidence>
<accession>A0A834LCN8</accession>
<feature type="coiled-coil region" evidence="1">
    <location>
        <begin position="160"/>
        <end position="208"/>
    </location>
</feature>
<dbReference type="EMBL" id="WJXA01000010">
    <property type="protein sequence ID" value="KAF7129241.1"/>
    <property type="molecule type" value="Genomic_DNA"/>
</dbReference>
<keyword evidence="1" id="KW-0175">Coiled coil</keyword>
<dbReference type="Pfam" id="PF16561">
    <property type="entry name" value="AMPK1_CBM"/>
    <property type="match status" value="1"/>
</dbReference>
<sequence>MPLSLEKESSSPEPEPENYSSNDEDAPKTSSEELLENSLSSDEILDFGPIYGPILDSGHLNDEKVCCLMLDPNLESEPFDEEITLQVQARAIILSPACKYSSWKNMILLSLYAVSAAVSLFHKLLLFRSLEPKRPHQLFRANREYLSQLKLKALLADSERAKLIKKLSEANQQNRFLKRQLNIKEGALANFKTELAVLELQIQALVALAEEITKYGIPAGSRKINGKYIQSHLLSRLKGLVSFDYFSMIDLRFKAVDDKLKEHTKGVEAAQSKQVPLFWCGMAESVQVMGTFDGWSQGEHLSPEYTGSYTKFSTMLMLRPGRYEIKFLVDGEWHLSPEFRTVGDGPMENNLLIVE</sequence>
<reference evidence="4" key="1">
    <citation type="submission" date="2019-11" db="EMBL/GenBank/DDBJ databases">
        <authorList>
            <person name="Liu Y."/>
            <person name="Hou J."/>
            <person name="Li T.-Q."/>
            <person name="Guan C.-H."/>
            <person name="Wu X."/>
            <person name="Wu H.-Z."/>
            <person name="Ling F."/>
            <person name="Zhang R."/>
            <person name="Shi X.-G."/>
            <person name="Ren J.-P."/>
            <person name="Chen E.-F."/>
            <person name="Sun J.-M."/>
        </authorList>
    </citation>
    <scope>NUCLEOTIDE SEQUENCE</scope>
    <source>
        <strain evidence="4">Adult_tree_wgs_1</strain>
        <tissue evidence="4">Leaves</tissue>
    </source>
</reference>
<evidence type="ECO:0000256" key="2">
    <source>
        <dbReference type="SAM" id="MobiDB-lite"/>
    </source>
</evidence>
<protein>
    <recommendedName>
        <fullName evidence="3">AMP-activated protein kinase glycogen-binding domain-containing protein</fullName>
    </recommendedName>
</protein>
<feature type="domain" description="AMP-activated protein kinase glycogen-binding" evidence="3">
    <location>
        <begin position="277"/>
        <end position="345"/>
    </location>
</feature>
<dbReference type="OrthoDB" id="531008at2759"/>
<feature type="compositionally biased region" description="Basic and acidic residues" evidence="2">
    <location>
        <begin position="1"/>
        <end position="10"/>
    </location>
</feature>
<dbReference type="InterPro" id="IPR032640">
    <property type="entry name" value="AMPK1_CBM"/>
</dbReference>
<feature type="region of interest" description="Disordered" evidence="2">
    <location>
        <begin position="1"/>
        <end position="35"/>
    </location>
</feature>
<gene>
    <name evidence="4" type="ORF">RHSIM_Rhsim10G0080600</name>
</gene>
<evidence type="ECO:0000259" key="3">
    <source>
        <dbReference type="Pfam" id="PF16561"/>
    </source>
</evidence>
<dbReference type="PANTHER" id="PTHR47342">
    <property type="entry name" value="PROTEIN PTST, CHLOROPLASTIC"/>
    <property type="match status" value="1"/>
</dbReference>
<dbReference type="InterPro" id="IPR013783">
    <property type="entry name" value="Ig-like_fold"/>
</dbReference>
<organism evidence="4 5">
    <name type="scientific">Rhododendron simsii</name>
    <name type="common">Sims's rhododendron</name>
    <dbReference type="NCBI Taxonomy" id="118357"/>
    <lineage>
        <taxon>Eukaryota</taxon>
        <taxon>Viridiplantae</taxon>
        <taxon>Streptophyta</taxon>
        <taxon>Embryophyta</taxon>
        <taxon>Tracheophyta</taxon>
        <taxon>Spermatophyta</taxon>
        <taxon>Magnoliopsida</taxon>
        <taxon>eudicotyledons</taxon>
        <taxon>Gunneridae</taxon>
        <taxon>Pentapetalae</taxon>
        <taxon>asterids</taxon>
        <taxon>Ericales</taxon>
        <taxon>Ericaceae</taxon>
        <taxon>Ericoideae</taxon>
        <taxon>Rhodoreae</taxon>
        <taxon>Rhododendron</taxon>
    </lineage>
</organism>
<dbReference type="Gene3D" id="2.60.40.10">
    <property type="entry name" value="Immunoglobulins"/>
    <property type="match status" value="1"/>
</dbReference>
<evidence type="ECO:0000256" key="1">
    <source>
        <dbReference type="SAM" id="Coils"/>
    </source>
</evidence>
<evidence type="ECO:0000313" key="5">
    <source>
        <dbReference type="Proteomes" id="UP000626092"/>
    </source>
</evidence>
<dbReference type="GO" id="GO:0009507">
    <property type="term" value="C:chloroplast"/>
    <property type="evidence" value="ECO:0007669"/>
    <property type="project" value="UniProtKB-ARBA"/>
</dbReference>
<dbReference type="InterPro" id="IPR014756">
    <property type="entry name" value="Ig_E-set"/>
</dbReference>
<comment type="caution">
    <text evidence="4">The sequence shown here is derived from an EMBL/GenBank/DDBJ whole genome shotgun (WGS) entry which is preliminary data.</text>
</comment>